<dbReference type="InterPro" id="IPR020449">
    <property type="entry name" value="Tscrpt_reg_AraC-type_HTH"/>
</dbReference>
<dbReference type="InterPro" id="IPR018062">
    <property type="entry name" value="HTH_AraC-typ_CS"/>
</dbReference>
<evidence type="ECO:0000259" key="4">
    <source>
        <dbReference type="PROSITE" id="PS01124"/>
    </source>
</evidence>
<dbReference type="InterPro" id="IPR009057">
    <property type="entry name" value="Homeodomain-like_sf"/>
</dbReference>
<dbReference type="PANTHER" id="PTHR43280:SF34">
    <property type="entry name" value="ARAC-FAMILY TRANSCRIPTIONAL REGULATOR"/>
    <property type="match status" value="1"/>
</dbReference>
<comment type="caution">
    <text evidence="5">The sequence shown here is derived from an EMBL/GenBank/DDBJ whole genome shotgun (WGS) entry which is preliminary data.</text>
</comment>
<keyword evidence="6" id="KW-1185">Reference proteome</keyword>
<dbReference type="Proteomes" id="UP001493487">
    <property type="component" value="Unassembled WGS sequence"/>
</dbReference>
<evidence type="ECO:0000256" key="3">
    <source>
        <dbReference type="ARBA" id="ARBA00023163"/>
    </source>
</evidence>
<dbReference type="SUPFAM" id="SSF51215">
    <property type="entry name" value="Regulatory protein AraC"/>
    <property type="match status" value="1"/>
</dbReference>
<dbReference type="SMART" id="SM00342">
    <property type="entry name" value="HTH_ARAC"/>
    <property type="match status" value="1"/>
</dbReference>
<dbReference type="PANTHER" id="PTHR43280">
    <property type="entry name" value="ARAC-FAMILY TRANSCRIPTIONAL REGULATOR"/>
    <property type="match status" value="1"/>
</dbReference>
<accession>A0ABV1KX05</accession>
<keyword evidence="2" id="KW-0238">DNA-binding</keyword>
<evidence type="ECO:0000313" key="5">
    <source>
        <dbReference type="EMBL" id="MEQ4484648.1"/>
    </source>
</evidence>
<organism evidence="5 6">
    <name type="scientific">Cohnella silvisoli</name>
    <dbReference type="NCBI Taxonomy" id="2873699"/>
    <lineage>
        <taxon>Bacteria</taxon>
        <taxon>Bacillati</taxon>
        <taxon>Bacillota</taxon>
        <taxon>Bacilli</taxon>
        <taxon>Bacillales</taxon>
        <taxon>Paenibacillaceae</taxon>
        <taxon>Cohnella</taxon>
    </lineage>
</organism>
<dbReference type="PROSITE" id="PS01124">
    <property type="entry name" value="HTH_ARAC_FAMILY_2"/>
    <property type="match status" value="1"/>
</dbReference>
<sequence>MQIGEIEAFDYGEQEGDFYIQQVMRTTPYEKTNHFHGNYEIYYLLSGRRNYFIKDSAYAIAAGDLLFINKYDVHKTSGLGSPQHERIVVNFSDAFLGSGHPLFRPELLHVFRRSNHLYRLKPREQWFVEDSFRNMISEIERKEDGFELSIRLILAQLLQFASRLKDSDAAVTDDPLSPTHRKIADVVKHINACYQEKLPLSELSEIFDMSPAYLSRTFKKVTGFSLVSYHNLIRIREAQKLLQETDKKVAEISERVGFEQFAHFNRTFKKTVGMNPLRYRKIFVK</sequence>
<dbReference type="Gene3D" id="1.10.10.60">
    <property type="entry name" value="Homeodomain-like"/>
    <property type="match status" value="2"/>
</dbReference>
<dbReference type="EMBL" id="JASKHM010000012">
    <property type="protein sequence ID" value="MEQ4484648.1"/>
    <property type="molecule type" value="Genomic_DNA"/>
</dbReference>
<dbReference type="PRINTS" id="PR00032">
    <property type="entry name" value="HTHARAC"/>
</dbReference>
<keyword evidence="3" id="KW-0804">Transcription</keyword>
<evidence type="ECO:0000256" key="2">
    <source>
        <dbReference type="ARBA" id="ARBA00023125"/>
    </source>
</evidence>
<proteinExistence type="predicted"/>
<feature type="domain" description="HTH araC/xylS-type" evidence="4">
    <location>
        <begin position="184"/>
        <end position="282"/>
    </location>
</feature>
<protein>
    <submittedName>
        <fullName evidence="5">AraC family transcriptional regulator</fullName>
    </submittedName>
</protein>
<dbReference type="RefSeq" id="WP_232187030.1">
    <property type="nucleotide sequence ID" value="NZ_JAIOAP010000011.1"/>
</dbReference>
<dbReference type="Gene3D" id="2.60.120.10">
    <property type="entry name" value="Jelly Rolls"/>
    <property type="match status" value="1"/>
</dbReference>
<evidence type="ECO:0000256" key="1">
    <source>
        <dbReference type="ARBA" id="ARBA00023015"/>
    </source>
</evidence>
<keyword evidence="1" id="KW-0805">Transcription regulation</keyword>
<dbReference type="Pfam" id="PF02311">
    <property type="entry name" value="AraC_binding"/>
    <property type="match status" value="1"/>
</dbReference>
<evidence type="ECO:0000313" key="6">
    <source>
        <dbReference type="Proteomes" id="UP001493487"/>
    </source>
</evidence>
<dbReference type="PROSITE" id="PS00041">
    <property type="entry name" value="HTH_ARAC_FAMILY_1"/>
    <property type="match status" value="1"/>
</dbReference>
<dbReference type="InterPro" id="IPR014710">
    <property type="entry name" value="RmlC-like_jellyroll"/>
</dbReference>
<dbReference type="Pfam" id="PF12833">
    <property type="entry name" value="HTH_18"/>
    <property type="match status" value="1"/>
</dbReference>
<name>A0ABV1KX05_9BACL</name>
<dbReference type="InterPro" id="IPR018060">
    <property type="entry name" value="HTH_AraC"/>
</dbReference>
<dbReference type="InterPro" id="IPR003313">
    <property type="entry name" value="AraC-bd"/>
</dbReference>
<dbReference type="SUPFAM" id="SSF46689">
    <property type="entry name" value="Homeodomain-like"/>
    <property type="match status" value="2"/>
</dbReference>
<dbReference type="InterPro" id="IPR037923">
    <property type="entry name" value="HTH-like"/>
</dbReference>
<reference evidence="5 6" key="1">
    <citation type="journal article" date="2023" name="Genome Announc.">
        <title>Pan-Genome Analyses of the Genus Cohnella and Proposal of the Novel Species Cohnella silvisoli sp. nov., Isolated from Forest Soil.</title>
        <authorList>
            <person name="Wang C."/>
            <person name="Mao L."/>
            <person name="Bao G."/>
            <person name="Zhu H."/>
        </authorList>
    </citation>
    <scope>NUCLEOTIDE SEQUENCE [LARGE SCALE GENOMIC DNA]</scope>
    <source>
        <strain evidence="5 6">NL03-T5-1</strain>
    </source>
</reference>
<gene>
    <name evidence="5" type="ORF">QJS35_19885</name>
</gene>